<feature type="region of interest" description="Disordered" evidence="1">
    <location>
        <begin position="1"/>
        <end position="22"/>
    </location>
</feature>
<dbReference type="AlphaFoldDB" id="A0A1B8R919"/>
<protein>
    <submittedName>
        <fullName evidence="2">Uncharacterized protein</fullName>
    </submittedName>
</protein>
<sequence length="65" mass="7751">MDSDRAHFDVDQRRREKQRDRELDSARLLKGEVDADKLFERNGLFSAFKPEQMSIGQRRVRMQLA</sequence>
<accession>A0A1B8R919</accession>
<reference evidence="2" key="1">
    <citation type="journal article" date="2015" name="BMC Genomics">
        <title>Transcriptome profiling of a Rhizobium leguminosarum bv. trifolii rosR mutant reveals the role of the transcriptional regulator RosR in motility, synthesis of cell-surface components, and other cellular processes.</title>
        <authorList>
            <person name="Rachwal K."/>
            <person name="Matczynska E."/>
            <person name="Janczarek M."/>
        </authorList>
    </citation>
    <scope>NUCLEOTIDE SEQUENCE</scope>
    <source>
        <strain evidence="2">Rt24.2</strain>
    </source>
</reference>
<organism evidence="2">
    <name type="scientific">Rhizobium leguminosarum bv. trifolii</name>
    <dbReference type="NCBI Taxonomy" id="386"/>
    <lineage>
        <taxon>Bacteria</taxon>
        <taxon>Pseudomonadati</taxon>
        <taxon>Pseudomonadota</taxon>
        <taxon>Alphaproteobacteria</taxon>
        <taxon>Hyphomicrobiales</taxon>
        <taxon>Rhizobiaceae</taxon>
        <taxon>Rhizobium/Agrobacterium group</taxon>
        <taxon>Rhizobium</taxon>
    </lineage>
</organism>
<dbReference type="EMBL" id="KX489502">
    <property type="protein sequence ID" value="AOO91866.1"/>
    <property type="molecule type" value="Genomic_DNA"/>
</dbReference>
<dbReference type="GeneID" id="61429074"/>
<evidence type="ECO:0000256" key="1">
    <source>
        <dbReference type="SAM" id="MobiDB-lite"/>
    </source>
</evidence>
<reference evidence="2" key="2">
    <citation type="journal article" date="2016" name="Front. Microbiol.">
        <title>The Regulatory Protein RosR Affects Rhizobium leguminosarum bv. trifolii Protein Profiles, Cell Surface Properties, and Symbiosis with Clover.</title>
        <authorList>
            <person name="Rachwal K."/>
            <person name="Boguszewska A."/>
            <person name="Kopcinska J."/>
            <person name="Karas M."/>
            <person name="Tchorzewski M."/>
            <person name="Janczarek M."/>
        </authorList>
    </citation>
    <scope>NUCLEOTIDE SEQUENCE</scope>
    <source>
        <strain evidence="2">Rt24.2</strain>
    </source>
</reference>
<proteinExistence type="predicted"/>
<evidence type="ECO:0000313" key="2">
    <source>
        <dbReference type="EMBL" id="AOO91866.1"/>
    </source>
</evidence>
<dbReference type="RefSeq" id="WP_017969054.1">
    <property type="nucleotide sequence ID" value="NZ_MAMO01000051.1"/>
</dbReference>
<name>A0A1B8R919_RHILT</name>